<dbReference type="PANTHER" id="PTHR14523">
    <property type="entry name" value="UNCHARACTERIZED PROTEIN C17ORF53 HOMOLOG"/>
    <property type="match status" value="1"/>
</dbReference>
<protein>
    <recommendedName>
        <fullName evidence="2">Homologous recombination OB-fold protein OB-fold domain-containing protein</fullName>
    </recommendedName>
</protein>
<dbReference type="GO" id="GO:0000725">
    <property type="term" value="P:recombinational repair"/>
    <property type="evidence" value="ECO:0007669"/>
    <property type="project" value="InterPro"/>
</dbReference>
<dbReference type="InterPro" id="IPR028045">
    <property type="entry name" value="HROB"/>
</dbReference>
<sequence length="598" mass="64051">MSLPADTNELNTFDDNFWDEFDDDSALLDTSEANSISNDVEAKGTATPARTEARHMTVATGHGEKSVDKTENNSDDSLFVATGLCAEDLENCFEDDFDEHANDSESKKGAQKQHSCSDSSANIPEILPDMFNDDSMGWLADEPELVPRKRKFPGPAGILPKSRPSLSFSGVGEAADKAASRKMEPPDDLLCTPWSAEADDPLSPWQYLRRDLGMENIKSGGLNDYTITWVLKMKRLQQLPRGKVPVLCVAVKNVSKDILTLRDGTGEILATVDKDCQDYKPCLKAGSAIVLIKASVYVNDQGQHCLVLTKQNIVQIYSCTEDGSHDVVRADVNPMTLQELEGVCAQLQREALEDAAKRDTRGLECQSSVLNTCAPPVIKPRAGHFSPVLNNSRNGNAQLVQGRGNVSPGLFSNTGTGSTALQPRTGGASPRQPWMASRGAVPVSRHTHSSSMGARPSRPQGAGVKRPSGGFKENTINPEGHRASPSMSKVPAYKPPALPSAKDSGAKPACEVSSAIDLLKSSAANRPQIASHCLAGDNRIGSRCVKNTSSSTVDSAVATASLSSSVLPNDSSASAEELQWLEDDADDIFQTIDDVCLV</sequence>
<dbReference type="Pfam" id="PF15072">
    <property type="entry name" value="HROB"/>
    <property type="match status" value="1"/>
</dbReference>
<feature type="domain" description="Homologous recombination OB-fold protein OB-fold" evidence="2">
    <location>
        <begin position="243"/>
        <end position="318"/>
    </location>
</feature>
<feature type="region of interest" description="Disordered" evidence="1">
    <location>
        <begin position="99"/>
        <end position="124"/>
    </location>
</feature>
<feature type="region of interest" description="Disordered" evidence="1">
    <location>
        <begin position="412"/>
        <end position="490"/>
    </location>
</feature>
<dbReference type="EMBL" id="JARKHS020036353">
    <property type="protein sequence ID" value="KAK8756281.1"/>
    <property type="molecule type" value="Genomic_DNA"/>
</dbReference>
<feature type="compositionally biased region" description="Basic and acidic residues" evidence="1">
    <location>
        <begin position="99"/>
        <end position="108"/>
    </location>
</feature>
<evidence type="ECO:0000259" key="2">
    <source>
        <dbReference type="Pfam" id="PF15072"/>
    </source>
</evidence>
<name>A0AAQ4D1E1_AMBAM</name>
<dbReference type="AlphaFoldDB" id="A0AAQ4D1E1"/>
<accession>A0AAQ4D1E1</accession>
<evidence type="ECO:0000313" key="3">
    <source>
        <dbReference type="EMBL" id="KAK8756281.1"/>
    </source>
</evidence>
<gene>
    <name evidence="3" type="ORF">V5799_001014</name>
</gene>
<keyword evidence="4" id="KW-1185">Reference proteome</keyword>
<dbReference type="PANTHER" id="PTHR14523:SF1">
    <property type="entry name" value="HOMOLOGOUS RECOMBINATION OB-FOLD PROTEIN"/>
    <property type="match status" value="1"/>
</dbReference>
<dbReference type="Proteomes" id="UP001321473">
    <property type="component" value="Unassembled WGS sequence"/>
</dbReference>
<comment type="caution">
    <text evidence="3">The sequence shown here is derived from an EMBL/GenBank/DDBJ whole genome shotgun (WGS) entry which is preliminary data.</text>
</comment>
<evidence type="ECO:0000256" key="1">
    <source>
        <dbReference type="SAM" id="MobiDB-lite"/>
    </source>
</evidence>
<evidence type="ECO:0000313" key="4">
    <source>
        <dbReference type="Proteomes" id="UP001321473"/>
    </source>
</evidence>
<feature type="compositionally biased region" description="Polar residues" evidence="1">
    <location>
        <begin position="112"/>
        <end position="122"/>
    </location>
</feature>
<feature type="compositionally biased region" description="Basic and acidic residues" evidence="1">
    <location>
        <begin position="62"/>
        <end position="72"/>
    </location>
</feature>
<dbReference type="InterPro" id="IPR058570">
    <property type="entry name" value="HROB_OB"/>
</dbReference>
<feature type="region of interest" description="Disordered" evidence="1">
    <location>
        <begin position="152"/>
        <end position="172"/>
    </location>
</feature>
<feature type="region of interest" description="Disordered" evidence="1">
    <location>
        <begin position="30"/>
        <end position="74"/>
    </location>
</feature>
<feature type="compositionally biased region" description="Polar residues" evidence="1">
    <location>
        <begin position="412"/>
        <end position="422"/>
    </location>
</feature>
<reference evidence="3 4" key="1">
    <citation type="journal article" date="2023" name="Arcadia Sci">
        <title>De novo assembly of a long-read Amblyomma americanum tick genome.</title>
        <authorList>
            <person name="Chou S."/>
            <person name="Poskanzer K.E."/>
            <person name="Rollins M."/>
            <person name="Thuy-Boun P.S."/>
        </authorList>
    </citation>
    <scope>NUCLEOTIDE SEQUENCE [LARGE SCALE GENOMIC DNA]</scope>
    <source>
        <strain evidence="3">F_SG_1</strain>
        <tissue evidence="3">Salivary glands</tissue>
    </source>
</reference>
<proteinExistence type="predicted"/>
<organism evidence="3 4">
    <name type="scientific">Amblyomma americanum</name>
    <name type="common">Lone star tick</name>
    <dbReference type="NCBI Taxonomy" id="6943"/>
    <lineage>
        <taxon>Eukaryota</taxon>
        <taxon>Metazoa</taxon>
        <taxon>Ecdysozoa</taxon>
        <taxon>Arthropoda</taxon>
        <taxon>Chelicerata</taxon>
        <taxon>Arachnida</taxon>
        <taxon>Acari</taxon>
        <taxon>Parasitiformes</taxon>
        <taxon>Ixodida</taxon>
        <taxon>Ixodoidea</taxon>
        <taxon>Ixodidae</taxon>
        <taxon>Amblyomminae</taxon>
        <taxon>Amblyomma</taxon>
    </lineage>
</organism>